<dbReference type="RefSeq" id="WP_052113597.1">
    <property type="nucleotide sequence ID" value="NZ_BJYK01000001.1"/>
</dbReference>
<dbReference type="Gene3D" id="3.30.1240.10">
    <property type="match status" value="1"/>
</dbReference>
<dbReference type="InterPro" id="IPR023214">
    <property type="entry name" value="HAD_sf"/>
</dbReference>
<dbReference type="Gene3D" id="3.40.50.1000">
    <property type="entry name" value="HAD superfamily/HAD-like"/>
    <property type="match status" value="1"/>
</dbReference>
<dbReference type="GO" id="GO:0005829">
    <property type="term" value="C:cytosol"/>
    <property type="evidence" value="ECO:0007669"/>
    <property type="project" value="TreeGrafter"/>
</dbReference>
<dbReference type="PANTHER" id="PTHR10000">
    <property type="entry name" value="PHOSPHOSERINE PHOSPHATASE"/>
    <property type="match status" value="1"/>
</dbReference>
<dbReference type="SUPFAM" id="SSF56784">
    <property type="entry name" value="HAD-like"/>
    <property type="match status" value="1"/>
</dbReference>
<feature type="region of interest" description="Disordered" evidence="1">
    <location>
        <begin position="1"/>
        <end position="20"/>
    </location>
</feature>
<dbReference type="InterPro" id="IPR036412">
    <property type="entry name" value="HAD-like_sf"/>
</dbReference>
<gene>
    <name evidence="2" type="ORF">AFE02nite_01180</name>
</gene>
<dbReference type="GO" id="GO:0000287">
    <property type="term" value="F:magnesium ion binding"/>
    <property type="evidence" value="ECO:0007669"/>
    <property type="project" value="TreeGrafter"/>
</dbReference>
<evidence type="ECO:0000313" key="2">
    <source>
        <dbReference type="EMBL" id="GEN78384.1"/>
    </source>
</evidence>
<proteinExistence type="predicted"/>
<sequence length="278" mass="29235">MTQVLPTAAGPSRTAPPRPRLVATDLDGTLLRDDGSVSVRTARVLEALAEAGVQLVLVTARPPRWVEHLTCVPAHGVVICVNGAVVYDVARRTVLEHLGMPDDLVRDVVRDLRRAFPDAEFAAERPGGFAVEHVFRSPHPVPADVVRTDRIESSLDDATVKLLLRSAATPDEELVGAVDRVLAGRAVVLHSGADGLAEIHHPAVSKAAALARWAAARGIDAGEVWAFGDMPNDLPMLAWAGRGFAVANAHPAVLAAADEVCGANEDDGVAAVLEAMLA</sequence>
<evidence type="ECO:0000313" key="3">
    <source>
        <dbReference type="Proteomes" id="UP000321484"/>
    </source>
</evidence>
<dbReference type="GO" id="GO:0016791">
    <property type="term" value="F:phosphatase activity"/>
    <property type="evidence" value="ECO:0007669"/>
    <property type="project" value="TreeGrafter"/>
</dbReference>
<dbReference type="AlphaFoldDB" id="A0A511YT59"/>
<dbReference type="OrthoDB" id="3180855at2"/>
<dbReference type="Pfam" id="PF08282">
    <property type="entry name" value="Hydrolase_3"/>
    <property type="match status" value="1"/>
</dbReference>
<dbReference type="NCBIfam" id="TIGR01484">
    <property type="entry name" value="HAD-SF-IIB"/>
    <property type="match status" value="1"/>
</dbReference>
<organism evidence="2 3">
    <name type="scientific">Actinotalea fermentans</name>
    <dbReference type="NCBI Taxonomy" id="43671"/>
    <lineage>
        <taxon>Bacteria</taxon>
        <taxon>Bacillati</taxon>
        <taxon>Actinomycetota</taxon>
        <taxon>Actinomycetes</taxon>
        <taxon>Micrococcales</taxon>
        <taxon>Cellulomonadaceae</taxon>
        <taxon>Actinotalea</taxon>
    </lineage>
</organism>
<keyword evidence="2" id="KW-0378">Hydrolase</keyword>
<dbReference type="Proteomes" id="UP000321484">
    <property type="component" value="Unassembled WGS sequence"/>
</dbReference>
<dbReference type="EMBL" id="BJYK01000001">
    <property type="protein sequence ID" value="GEN78384.1"/>
    <property type="molecule type" value="Genomic_DNA"/>
</dbReference>
<protein>
    <submittedName>
        <fullName evidence="2">Hydrolase</fullName>
    </submittedName>
</protein>
<dbReference type="PANTHER" id="PTHR10000:SF8">
    <property type="entry name" value="HAD SUPERFAMILY HYDROLASE-LIKE, TYPE 3"/>
    <property type="match status" value="1"/>
</dbReference>
<reference evidence="2 3" key="1">
    <citation type="submission" date="2019-07" db="EMBL/GenBank/DDBJ databases">
        <title>Whole genome shotgun sequence of Actinotalea fermentans NBRC 105374.</title>
        <authorList>
            <person name="Hosoyama A."/>
            <person name="Uohara A."/>
            <person name="Ohji S."/>
            <person name="Ichikawa N."/>
        </authorList>
    </citation>
    <scope>NUCLEOTIDE SEQUENCE [LARGE SCALE GENOMIC DNA]</scope>
    <source>
        <strain evidence="2 3">NBRC 105374</strain>
    </source>
</reference>
<keyword evidence="3" id="KW-1185">Reference proteome</keyword>
<name>A0A511YT59_9CELL</name>
<evidence type="ECO:0000256" key="1">
    <source>
        <dbReference type="SAM" id="MobiDB-lite"/>
    </source>
</evidence>
<comment type="caution">
    <text evidence="2">The sequence shown here is derived from an EMBL/GenBank/DDBJ whole genome shotgun (WGS) entry which is preliminary data.</text>
</comment>
<accession>A0A511YT59</accession>
<dbReference type="InterPro" id="IPR006379">
    <property type="entry name" value="HAD-SF_hydro_IIB"/>
</dbReference>